<evidence type="ECO:0000313" key="7">
    <source>
        <dbReference type="EMBL" id="SDE99460.1"/>
    </source>
</evidence>
<dbReference type="STRING" id="670482.SAMN04488542_104155"/>
<dbReference type="Proteomes" id="UP000198972">
    <property type="component" value="Unassembled WGS sequence"/>
</dbReference>
<protein>
    <submittedName>
        <fullName evidence="7">Phosphoglycerate dehydrogenase</fullName>
    </submittedName>
</protein>
<keyword evidence="2 4" id="KW-0560">Oxidoreductase</keyword>
<name>A0A1G7HG61_9BACL</name>
<evidence type="ECO:0000256" key="2">
    <source>
        <dbReference type="ARBA" id="ARBA00023002"/>
    </source>
</evidence>
<keyword evidence="8" id="KW-1185">Reference proteome</keyword>
<evidence type="ECO:0000259" key="5">
    <source>
        <dbReference type="Pfam" id="PF00389"/>
    </source>
</evidence>
<comment type="similarity">
    <text evidence="1 4">Belongs to the D-isomer specific 2-hydroxyacid dehydrogenase family.</text>
</comment>
<evidence type="ECO:0000256" key="4">
    <source>
        <dbReference type="RuleBase" id="RU003719"/>
    </source>
</evidence>
<feature type="domain" description="D-isomer specific 2-hydroxyacid dehydrogenase catalytic" evidence="5">
    <location>
        <begin position="9"/>
        <end position="306"/>
    </location>
</feature>
<dbReference type="Pfam" id="PF02826">
    <property type="entry name" value="2-Hacid_dh_C"/>
    <property type="match status" value="1"/>
</dbReference>
<dbReference type="CDD" id="cd05300">
    <property type="entry name" value="2-Hacid_dh_1"/>
    <property type="match status" value="1"/>
</dbReference>
<dbReference type="InterPro" id="IPR006139">
    <property type="entry name" value="D-isomer_2_OHA_DH_cat_dom"/>
</dbReference>
<proteinExistence type="inferred from homology"/>
<feature type="domain" description="D-isomer specific 2-hydroxyacid dehydrogenase NAD-binding" evidence="6">
    <location>
        <begin position="105"/>
        <end position="279"/>
    </location>
</feature>
<dbReference type="PANTHER" id="PTHR43333:SF1">
    <property type="entry name" value="D-ISOMER SPECIFIC 2-HYDROXYACID DEHYDROGENASE NAD-BINDING DOMAIN-CONTAINING PROTEIN"/>
    <property type="match status" value="1"/>
</dbReference>
<evidence type="ECO:0000313" key="8">
    <source>
        <dbReference type="Proteomes" id="UP000198972"/>
    </source>
</evidence>
<gene>
    <name evidence="7" type="ORF">SAMN04488542_104155</name>
</gene>
<accession>A0A1G7HG61</accession>
<dbReference type="EMBL" id="FNBG01000004">
    <property type="protein sequence ID" value="SDE99460.1"/>
    <property type="molecule type" value="Genomic_DNA"/>
</dbReference>
<dbReference type="GO" id="GO:0016616">
    <property type="term" value="F:oxidoreductase activity, acting on the CH-OH group of donors, NAD or NADP as acceptor"/>
    <property type="evidence" value="ECO:0007669"/>
    <property type="project" value="InterPro"/>
</dbReference>
<dbReference type="Pfam" id="PF00389">
    <property type="entry name" value="2-Hacid_dh"/>
    <property type="match status" value="1"/>
</dbReference>
<sequence length="316" mass="34899">MRKIVSVYKISNEQLESIAQTAPDWYVINGNDCANLANELVEAEIVLGYCDEVLTNCLQLKSKLKWLQCIGSGVDNVPIATLSNRNIIITTTRGIHASPVAETIFAMILSLTRHLHLSIRNQMVQKWLTTGELGEVNGKTLGIIGVGSIGLEVARIGKSFGMEVIGLRNSGQPSPYVDRMYGIDGLDELLIHSDYIVNILPLNKNTRHIIGSAQFRLMKNTAIYINVGRGMTTNTEAMIVALQKGEIAAVGLDVFETDQLPPDSPLWLMENVIITPYNAGLSNQHDQRVVNIFNQNLKSYILTGNPRINIINSKMK</sequence>
<evidence type="ECO:0000256" key="1">
    <source>
        <dbReference type="ARBA" id="ARBA00005854"/>
    </source>
</evidence>
<dbReference type="InterPro" id="IPR006140">
    <property type="entry name" value="D-isomer_DH_NAD-bd"/>
</dbReference>
<dbReference type="SUPFAM" id="SSF51735">
    <property type="entry name" value="NAD(P)-binding Rossmann-fold domains"/>
    <property type="match status" value="1"/>
</dbReference>
<dbReference type="GO" id="GO:0051287">
    <property type="term" value="F:NAD binding"/>
    <property type="evidence" value="ECO:0007669"/>
    <property type="project" value="InterPro"/>
</dbReference>
<dbReference type="RefSeq" id="WP_091227565.1">
    <property type="nucleotide sequence ID" value="NZ_FNBG01000004.1"/>
</dbReference>
<evidence type="ECO:0000259" key="6">
    <source>
        <dbReference type="Pfam" id="PF02826"/>
    </source>
</evidence>
<dbReference type="SUPFAM" id="SSF52283">
    <property type="entry name" value="Formate/glycerate dehydrogenase catalytic domain-like"/>
    <property type="match status" value="1"/>
</dbReference>
<reference evidence="7 8" key="1">
    <citation type="submission" date="2016-10" db="EMBL/GenBank/DDBJ databases">
        <authorList>
            <person name="de Groot N.N."/>
        </authorList>
    </citation>
    <scope>NUCLEOTIDE SEQUENCE [LARGE SCALE GENOMIC DNA]</scope>
    <source>
        <strain evidence="7 8">DSM 28129</strain>
    </source>
</reference>
<dbReference type="InterPro" id="IPR036291">
    <property type="entry name" value="NAD(P)-bd_dom_sf"/>
</dbReference>
<keyword evidence="3" id="KW-0520">NAD</keyword>
<dbReference type="PANTHER" id="PTHR43333">
    <property type="entry name" value="2-HACID_DH_C DOMAIN-CONTAINING PROTEIN"/>
    <property type="match status" value="1"/>
</dbReference>
<evidence type="ECO:0000256" key="3">
    <source>
        <dbReference type="ARBA" id="ARBA00023027"/>
    </source>
</evidence>
<dbReference type="OrthoDB" id="9805416at2"/>
<dbReference type="AlphaFoldDB" id="A0A1G7HG61"/>
<dbReference type="Gene3D" id="3.40.50.720">
    <property type="entry name" value="NAD(P)-binding Rossmann-like Domain"/>
    <property type="match status" value="2"/>
</dbReference>
<organism evidence="7 8">
    <name type="scientific">Fontibacillus panacisegetis</name>
    <dbReference type="NCBI Taxonomy" id="670482"/>
    <lineage>
        <taxon>Bacteria</taxon>
        <taxon>Bacillati</taxon>
        <taxon>Bacillota</taxon>
        <taxon>Bacilli</taxon>
        <taxon>Bacillales</taxon>
        <taxon>Paenibacillaceae</taxon>
        <taxon>Fontibacillus</taxon>
    </lineage>
</organism>